<proteinExistence type="predicted"/>
<sequence length="387" mass="44024">MTAISIESPDFLSSGALSDEEAFIQNYSWTPQPPKNEFISTSRYFGIEKSTFIPVLPFKTMQVNECGAKLFGITAWFDDGSFGWVNGLSLHQTEFPARNLSTIGATKGAALDFRINAQVGEFISSLKVYYFYKSRYDHGMFMGLQIVTNIGRCGLLRAAPIERLKTIEIKIPAGSYLRGFYGLWQTGRNCTFLSSLGILISPTPEKNFPDIETPSHSMQKLGTARVVDQDAEFPRSEWWADLVLRGGTGQYSSVIDLTNCRTITCYARHIPHFRLVGMRLEYNIDNLESQKTEFIGQISLAEPLDEVLYFDEDESFTKVRISVAQPPSHPMPDSWIIGLNFWLSSGREFSWGQYRSHRTSKEHNIMNTTSLRWDFNRDYDILRVVEA</sequence>
<name>A0AAV9X8Q5_9PEZI</name>
<dbReference type="AlphaFoldDB" id="A0AAV9X8Q5"/>
<gene>
    <name evidence="1" type="ORF">TWF694_010027</name>
</gene>
<dbReference type="EMBL" id="JAVHJO010000007">
    <property type="protein sequence ID" value="KAK6538442.1"/>
    <property type="molecule type" value="Genomic_DNA"/>
</dbReference>
<comment type="caution">
    <text evidence="1">The sequence shown here is derived from an EMBL/GenBank/DDBJ whole genome shotgun (WGS) entry which is preliminary data.</text>
</comment>
<keyword evidence="2" id="KW-1185">Reference proteome</keyword>
<reference evidence="1 2" key="1">
    <citation type="submission" date="2019-10" db="EMBL/GenBank/DDBJ databases">
        <authorList>
            <person name="Palmer J.M."/>
        </authorList>
    </citation>
    <scope>NUCLEOTIDE SEQUENCE [LARGE SCALE GENOMIC DNA]</scope>
    <source>
        <strain evidence="1 2">TWF694</strain>
    </source>
</reference>
<evidence type="ECO:0000313" key="2">
    <source>
        <dbReference type="Proteomes" id="UP001365542"/>
    </source>
</evidence>
<dbReference type="Proteomes" id="UP001365542">
    <property type="component" value="Unassembled WGS sequence"/>
</dbReference>
<organism evidence="1 2">
    <name type="scientific">Orbilia ellipsospora</name>
    <dbReference type="NCBI Taxonomy" id="2528407"/>
    <lineage>
        <taxon>Eukaryota</taxon>
        <taxon>Fungi</taxon>
        <taxon>Dikarya</taxon>
        <taxon>Ascomycota</taxon>
        <taxon>Pezizomycotina</taxon>
        <taxon>Orbiliomycetes</taxon>
        <taxon>Orbiliales</taxon>
        <taxon>Orbiliaceae</taxon>
        <taxon>Orbilia</taxon>
    </lineage>
</organism>
<accession>A0AAV9X8Q5</accession>
<protein>
    <submittedName>
        <fullName evidence="1">Uncharacterized protein</fullName>
    </submittedName>
</protein>
<evidence type="ECO:0000313" key="1">
    <source>
        <dbReference type="EMBL" id="KAK6538442.1"/>
    </source>
</evidence>